<keyword evidence="3" id="KW-0675">Receptor</keyword>
<keyword evidence="2" id="KW-0297">G-protein coupled receptor</keyword>
<dbReference type="PANTHER" id="PTHR24232:SF41">
    <property type="entry name" value="LYSOPHOSPHATIDIC ACID RECEPTOR 4"/>
    <property type="match status" value="1"/>
</dbReference>
<keyword evidence="5" id="KW-0807">Transducer</keyword>
<dbReference type="Proteomes" id="UP001153269">
    <property type="component" value="Unassembled WGS sequence"/>
</dbReference>
<accession>A0A9N7YE33</accession>
<evidence type="ECO:0000256" key="3">
    <source>
        <dbReference type="ARBA" id="ARBA00023170"/>
    </source>
</evidence>
<organism evidence="7 8">
    <name type="scientific">Pleuronectes platessa</name>
    <name type="common">European plaice</name>
    <dbReference type="NCBI Taxonomy" id="8262"/>
    <lineage>
        <taxon>Eukaryota</taxon>
        <taxon>Metazoa</taxon>
        <taxon>Chordata</taxon>
        <taxon>Craniata</taxon>
        <taxon>Vertebrata</taxon>
        <taxon>Euteleostomi</taxon>
        <taxon>Actinopterygii</taxon>
        <taxon>Neopterygii</taxon>
        <taxon>Teleostei</taxon>
        <taxon>Neoteleostei</taxon>
        <taxon>Acanthomorphata</taxon>
        <taxon>Carangaria</taxon>
        <taxon>Pleuronectiformes</taxon>
        <taxon>Pleuronectoidei</taxon>
        <taxon>Pleuronectidae</taxon>
        <taxon>Pleuronectes</taxon>
    </lineage>
</organism>
<evidence type="ECO:0000256" key="2">
    <source>
        <dbReference type="ARBA" id="ARBA00023040"/>
    </source>
</evidence>
<evidence type="ECO:0000256" key="1">
    <source>
        <dbReference type="ARBA" id="ARBA00004141"/>
    </source>
</evidence>
<evidence type="ECO:0000313" key="7">
    <source>
        <dbReference type="EMBL" id="CAB1422281.1"/>
    </source>
</evidence>
<name>A0A9N7YE33_PLEPL</name>
<dbReference type="Gene3D" id="1.20.1070.10">
    <property type="entry name" value="Rhodopsin 7-helix transmembrane proteins"/>
    <property type="match status" value="1"/>
</dbReference>
<keyword evidence="6" id="KW-0472">Membrane</keyword>
<sequence length="302" mass="33365">MTVISSLNATFGPAPVSSSNSSLHPLNIIGLCANTGNVTFICFSSANILLLLPLYILVLYTGVQQWRCQRSVQGGRSTGQSDLFTYNMVAMELVGLFGLVFYSYGINTDSSPMLTLGTLAFLFVFPGQTLFHCLVCLEHYLAVVHPVTYLRLKETKIRLISIGCVWLLCSLWIAVRAMCCHDAPTIWFLCILGFSIILVLFCNLSVLHVLIRPRPGELGGGRDGVDQSKQRAFRIIMAVFGALLSRFVGFVMSFSLANMVLLRRDLCVLLFSGIWLTLPSSLVLPLLFLHRAGKLACCRQSR</sequence>
<keyword evidence="8" id="KW-1185">Reference proteome</keyword>
<feature type="transmembrane region" description="Helical" evidence="6">
    <location>
        <begin position="268"/>
        <end position="289"/>
    </location>
</feature>
<dbReference type="AlphaFoldDB" id="A0A9N7YE33"/>
<protein>
    <recommendedName>
        <fullName evidence="9">G-protein coupled receptors family 1 profile domain-containing protein</fullName>
    </recommendedName>
</protein>
<keyword evidence="4" id="KW-0325">Glycoprotein</keyword>
<keyword evidence="6" id="KW-1133">Transmembrane helix</keyword>
<dbReference type="GO" id="GO:0070915">
    <property type="term" value="F:lysophosphatidic acid receptor activity"/>
    <property type="evidence" value="ECO:0007669"/>
    <property type="project" value="TreeGrafter"/>
</dbReference>
<evidence type="ECO:0000256" key="5">
    <source>
        <dbReference type="ARBA" id="ARBA00023224"/>
    </source>
</evidence>
<proteinExistence type="predicted"/>
<evidence type="ECO:0000313" key="8">
    <source>
        <dbReference type="Proteomes" id="UP001153269"/>
    </source>
</evidence>
<feature type="transmembrane region" description="Helical" evidence="6">
    <location>
        <begin position="157"/>
        <end position="174"/>
    </location>
</feature>
<keyword evidence="6" id="KW-0812">Transmembrane</keyword>
<feature type="transmembrane region" description="Helical" evidence="6">
    <location>
        <begin position="116"/>
        <end position="137"/>
    </location>
</feature>
<dbReference type="GO" id="GO:0035025">
    <property type="term" value="P:positive regulation of Rho protein signal transduction"/>
    <property type="evidence" value="ECO:0007669"/>
    <property type="project" value="TreeGrafter"/>
</dbReference>
<dbReference type="EMBL" id="CADEAL010000571">
    <property type="protein sequence ID" value="CAB1422281.1"/>
    <property type="molecule type" value="Genomic_DNA"/>
</dbReference>
<dbReference type="GO" id="GO:0005886">
    <property type="term" value="C:plasma membrane"/>
    <property type="evidence" value="ECO:0007669"/>
    <property type="project" value="TreeGrafter"/>
</dbReference>
<dbReference type="PANTHER" id="PTHR24232">
    <property type="entry name" value="G-PROTEIN COUPLED RECEPTOR"/>
    <property type="match status" value="1"/>
</dbReference>
<comment type="subcellular location">
    <subcellularLocation>
        <location evidence="1">Membrane</location>
        <topology evidence="1">Multi-pass membrane protein</topology>
    </subcellularLocation>
</comment>
<feature type="transmembrane region" description="Helical" evidence="6">
    <location>
        <begin position="186"/>
        <end position="211"/>
    </location>
</feature>
<dbReference type="GO" id="GO:0007200">
    <property type="term" value="P:phospholipase C-activating G protein-coupled receptor signaling pathway"/>
    <property type="evidence" value="ECO:0007669"/>
    <property type="project" value="TreeGrafter"/>
</dbReference>
<evidence type="ECO:0008006" key="9">
    <source>
        <dbReference type="Google" id="ProtNLM"/>
    </source>
</evidence>
<evidence type="ECO:0000256" key="4">
    <source>
        <dbReference type="ARBA" id="ARBA00023180"/>
    </source>
</evidence>
<gene>
    <name evidence="7" type="ORF">PLEPLA_LOCUS10171</name>
</gene>
<evidence type="ECO:0000256" key="6">
    <source>
        <dbReference type="SAM" id="Phobius"/>
    </source>
</evidence>
<comment type="caution">
    <text evidence="7">The sequence shown here is derived from an EMBL/GenBank/DDBJ whole genome shotgun (WGS) entry which is preliminary data.</text>
</comment>
<feature type="transmembrane region" description="Helical" evidence="6">
    <location>
        <begin position="38"/>
        <end position="63"/>
    </location>
</feature>
<reference evidence="7" key="1">
    <citation type="submission" date="2020-03" db="EMBL/GenBank/DDBJ databases">
        <authorList>
            <person name="Weist P."/>
        </authorList>
    </citation>
    <scope>NUCLEOTIDE SEQUENCE</scope>
</reference>
<feature type="transmembrane region" description="Helical" evidence="6">
    <location>
        <begin position="84"/>
        <end position="104"/>
    </location>
</feature>
<feature type="transmembrane region" description="Helical" evidence="6">
    <location>
        <begin position="232"/>
        <end position="256"/>
    </location>
</feature>